<dbReference type="RefSeq" id="WP_093681180.1">
    <property type="nucleotide sequence ID" value="NZ_JBEXUN010000025.1"/>
</dbReference>
<name>A0A3R8QER3_9ACTN</name>
<organism evidence="1 2">
    <name type="scientific">Streptomyces griseofuscus</name>
    <dbReference type="NCBI Taxonomy" id="146922"/>
    <lineage>
        <taxon>Bacteria</taxon>
        <taxon>Bacillati</taxon>
        <taxon>Actinomycetota</taxon>
        <taxon>Actinomycetes</taxon>
        <taxon>Kitasatosporales</taxon>
        <taxon>Streptomycetaceae</taxon>
        <taxon>Streptomyces</taxon>
    </lineage>
</organism>
<sequence>MMSDLRIERGTPTVEELAALTIVLAARLAAVGQPCAPAHRRSLRLAAYQSPLSWRRAT</sequence>
<comment type="caution">
    <text evidence="1">The sequence shown here is derived from an EMBL/GenBank/DDBJ whole genome shotgun (WGS) entry which is preliminary data.</text>
</comment>
<dbReference type="InterPro" id="IPR032716">
    <property type="entry name" value="ACC_epsilon"/>
</dbReference>
<proteinExistence type="predicted"/>
<accession>A0A3R8QER3</accession>
<protein>
    <submittedName>
        <fullName evidence="1">Acyl-CoA carboxylase subunit epsilon</fullName>
    </submittedName>
</protein>
<dbReference type="EMBL" id="PDES01000002">
    <property type="protein sequence ID" value="RRQ88667.1"/>
    <property type="molecule type" value="Genomic_DNA"/>
</dbReference>
<dbReference type="AlphaFoldDB" id="A0A3R8QER3"/>
<dbReference type="GO" id="GO:0003989">
    <property type="term" value="F:acetyl-CoA carboxylase activity"/>
    <property type="evidence" value="ECO:0007669"/>
    <property type="project" value="InterPro"/>
</dbReference>
<gene>
    <name evidence="1" type="ORF">CQW44_05835</name>
</gene>
<evidence type="ECO:0000313" key="2">
    <source>
        <dbReference type="Proteomes" id="UP000276379"/>
    </source>
</evidence>
<evidence type="ECO:0000313" key="1">
    <source>
        <dbReference type="EMBL" id="RRQ88667.1"/>
    </source>
</evidence>
<dbReference type="Pfam" id="PF13822">
    <property type="entry name" value="ACC_epsilon"/>
    <property type="match status" value="1"/>
</dbReference>
<dbReference type="Proteomes" id="UP000276379">
    <property type="component" value="Unassembled WGS sequence"/>
</dbReference>
<keyword evidence="2" id="KW-1185">Reference proteome</keyword>
<dbReference type="GO" id="GO:0004658">
    <property type="term" value="F:propionyl-CoA carboxylase activity"/>
    <property type="evidence" value="ECO:0007669"/>
    <property type="project" value="InterPro"/>
</dbReference>
<reference evidence="1 2" key="1">
    <citation type="submission" date="2017-10" db="EMBL/GenBank/DDBJ databases">
        <title>Draft genome of actinobacteria isolated from guarana (Paullinia cupana (Mart.) Ducke.</title>
        <authorList>
            <person name="Siqueira K.A."/>
            <person name="Liotti R.G."/>
            <person name="Mendes T.A."/>
            <person name="Soares M.A."/>
        </authorList>
    </citation>
    <scope>NUCLEOTIDE SEQUENCE [LARGE SCALE GENOMIC DNA]</scope>
    <source>
        <strain evidence="1 2">199</strain>
    </source>
</reference>